<evidence type="ECO:0000256" key="2">
    <source>
        <dbReference type="ARBA" id="ARBA00022840"/>
    </source>
</evidence>
<dbReference type="PANTHER" id="PTHR23077:SF171">
    <property type="entry name" value="NUCLEAR VALOSIN-CONTAINING PROTEIN-LIKE"/>
    <property type="match status" value="1"/>
</dbReference>
<comment type="similarity">
    <text evidence="3">Belongs to the AAA ATPase family.</text>
</comment>
<feature type="domain" description="AAA+ ATPase" evidence="4">
    <location>
        <begin position="260"/>
        <end position="401"/>
    </location>
</feature>
<dbReference type="SMART" id="SM00382">
    <property type="entry name" value="AAA"/>
    <property type="match status" value="1"/>
</dbReference>
<dbReference type="Pfam" id="PF00004">
    <property type="entry name" value="AAA"/>
    <property type="match status" value="1"/>
</dbReference>
<dbReference type="InterPro" id="IPR027417">
    <property type="entry name" value="P-loop_NTPase"/>
</dbReference>
<gene>
    <name evidence="5" type="ORF">ACIBP4_17610</name>
</gene>
<keyword evidence="1 3" id="KW-0547">Nucleotide-binding</keyword>
<reference evidence="5 6" key="1">
    <citation type="submission" date="2024-10" db="EMBL/GenBank/DDBJ databases">
        <title>The Natural Products Discovery Center: Release of the First 8490 Sequenced Strains for Exploring Actinobacteria Biosynthetic Diversity.</title>
        <authorList>
            <person name="Kalkreuter E."/>
            <person name="Kautsar S.A."/>
            <person name="Yang D."/>
            <person name="Bader C.D."/>
            <person name="Teijaro C.N."/>
            <person name="Fluegel L."/>
            <person name="Davis C.M."/>
            <person name="Simpson J.R."/>
            <person name="Lauterbach L."/>
            <person name="Steele A.D."/>
            <person name="Gui C."/>
            <person name="Meng S."/>
            <person name="Li G."/>
            <person name="Viehrig K."/>
            <person name="Ye F."/>
            <person name="Su P."/>
            <person name="Kiefer A.F."/>
            <person name="Nichols A."/>
            <person name="Cepeda A.J."/>
            <person name="Yan W."/>
            <person name="Fan B."/>
            <person name="Jiang Y."/>
            <person name="Adhikari A."/>
            <person name="Zheng C.-J."/>
            <person name="Schuster L."/>
            <person name="Cowan T.M."/>
            <person name="Smanski M.J."/>
            <person name="Chevrette M.G."/>
            <person name="De Carvalho L.P.S."/>
            <person name="Shen B."/>
        </authorList>
    </citation>
    <scope>NUCLEOTIDE SEQUENCE [LARGE SCALE GENOMIC DNA]</scope>
    <source>
        <strain evidence="5 6">NPDC049845</strain>
    </source>
</reference>
<evidence type="ECO:0000313" key="5">
    <source>
        <dbReference type="EMBL" id="MFI7264099.1"/>
    </source>
</evidence>
<evidence type="ECO:0000259" key="4">
    <source>
        <dbReference type="SMART" id="SM00382"/>
    </source>
</evidence>
<dbReference type="Proteomes" id="UP001612812">
    <property type="component" value="Unassembled WGS sequence"/>
</dbReference>
<dbReference type="Gene3D" id="1.10.8.60">
    <property type="match status" value="1"/>
</dbReference>
<organism evidence="5 6">
    <name type="scientific">Micromonospora maritima</name>
    <dbReference type="NCBI Taxonomy" id="986711"/>
    <lineage>
        <taxon>Bacteria</taxon>
        <taxon>Bacillati</taxon>
        <taxon>Actinomycetota</taxon>
        <taxon>Actinomycetes</taxon>
        <taxon>Micromonosporales</taxon>
        <taxon>Micromonosporaceae</taxon>
        <taxon>Micromonospora</taxon>
    </lineage>
</organism>
<accession>A0ABW7ZMM7</accession>
<dbReference type="InterPro" id="IPR050168">
    <property type="entry name" value="AAA_ATPase_domain"/>
</dbReference>
<dbReference type="InterPro" id="IPR003959">
    <property type="entry name" value="ATPase_AAA_core"/>
</dbReference>
<dbReference type="RefSeq" id="WP_396770056.1">
    <property type="nucleotide sequence ID" value="NZ_JBITLA010000008.1"/>
</dbReference>
<dbReference type="EMBL" id="JBITLE010000006">
    <property type="protein sequence ID" value="MFI7264099.1"/>
    <property type="molecule type" value="Genomic_DNA"/>
</dbReference>
<dbReference type="InterPro" id="IPR003593">
    <property type="entry name" value="AAA+_ATPase"/>
</dbReference>
<dbReference type="InterPro" id="IPR003960">
    <property type="entry name" value="ATPase_AAA_CS"/>
</dbReference>
<evidence type="ECO:0000256" key="1">
    <source>
        <dbReference type="ARBA" id="ARBA00022741"/>
    </source>
</evidence>
<evidence type="ECO:0000256" key="3">
    <source>
        <dbReference type="RuleBase" id="RU003651"/>
    </source>
</evidence>
<proteinExistence type="inferred from homology"/>
<dbReference type="PROSITE" id="PS00674">
    <property type="entry name" value="AAA"/>
    <property type="match status" value="1"/>
</dbReference>
<dbReference type="GO" id="GO:0005524">
    <property type="term" value="F:ATP binding"/>
    <property type="evidence" value="ECO:0007669"/>
    <property type="project" value="UniProtKB-KW"/>
</dbReference>
<protein>
    <submittedName>
        <fullName evidence="5">ATP-binding protein</fullName>
    </submittedName>
</protein>
<keyword evidence="2 3" id="KW-0067">ATP-binding</keyword>
<keyword evidence="6" id="KW-1185">Reference proteome</keyword>
<dbReference type="SUPFAM" id="SSF52540">
    <property type="entry name" value="P-loop containing nucleoside triphosphate hydrolases"/>
    <property type="match status" value="1"/>
</dbReference>
<sequence>MTGYEVRPDEDVVPLLGAEVRVVDAVGLLAAAQDGPVDLLAGGDFPAPVREVRCTVRAETVAGRPVHRFEAYLRMEAAPAGLLALGLAGPVGLLLAERLAARGGDGPAAAMGRAAAEAGRRIGLRPAGAALVSPPRDPAGRAVLHAAESAGVRPRVEQDDGTVRIRVDVPSAEVGPAQLLAVLGLLFQAVRELAGDSVEPTVLRGRTYRVGRRPVVVAGPRSTTVTLDQVGGLADVVARFREVAVSFRHPQAMARWGARRPQGILMYGPPGTGKTMLARALANEIGADFEEIRTPEILDKYLGGSERNIKRIFRDARRYRRPTVMLFDEFDSIISYAGAGGDAASQAVNAVAGIFKQEMNTLFEENPDVIVVATTNFPQRVDASLIRSGRFDLKIAIPAPDETGRAEILAKMVRELIDRYERPGFRMFADDLDPAALAADTAGLTGADLREALRRVQLAKALREAVEGAPPAPIGQDDLREAVAGLRRG</sequence>
<comment type="caution">
    <text evidence="5">The sequence shown here is derived from an EMBL/GenBank/DDBJ whole genome shotgun (WGS) entry which is preliminary data.</text>
</comment>
<evidence type="ECO:0000313" key="6">
    <source>
        <dbReference type="Proteomes" id="UP001612812"/>
    </source>
</evidence>
<dbReference type="PANTHER" id="PTHR23077">
    <property type="entry name" value="AAA-FAMILY ATPASE"/>
    <property type="match status" value="1"/>
</dbReference>
<dbReference type="Gene3D" id="3.40.50.300">
    <property type="entry name" value="P-loop containing nucleotide triphosphate hydrolases"/>
    <property type="match status" value="1"/>
</dbReference>
<name>A0ABW7ZMM7_9ACTN</name>